<evidence type="ECO:0000313" key="8">
    <source>
        <dbReference type="EMBL" id="MFC4306895.1"/>
    </source>
</evidence>
<feature type="transmembrane region" description="Helical" evidence="6">
    <location>
        <begin position="269"/>
        <end position="295"/>
    </location>
</feature>
<dbReference type="Proteomes" id="UP001595755">
    <property type="component" value="Unassembled WGS sequence"/>
</dbReference>
<dbReference type="Pfam" id="PF07690">
    <property type="entry name" value="MFS_1"/>
    <property type="match status" value="1"/>
</dbReference>
<dbReference type="PROSITE" id="PS00216">
    <property type="entry name" value="SUGAR_TRANSPORT_1"/>
    <property type="match status" value="1"/>
</dbReference>
<accession>A0ABV8SHZ5</accession>
<feature type="transmembrane region" description="Helical" evidence="6">
    <location>
        <begin position="81"/>
        <end position="100"/>
    </location>
</feature>
<evidence type="ECO:0000256" key="1">
    <source>
        <dbReference type="ARBA" id="ARBA00004651"/>
    </source>
</evidence>
<dbReference type="SUPFAM" id="SSF103473">
    <property type="entry name" value="MFS general substrate transporter"/>
    <property type="match status" value="1"/>
</dbReference>
<comment type="subcellular location">
    <subcellularLocation>
        <location evidence="1">Cell membrane</location>
        <topology evidence="1">Multi-pass membrane protein</topology>
    </subcellularLocation>
</comment>
<feature type="transmembrane region" description="Helical" evidence="6">
    <location>
        <begin position="51"/>
        <end position="69"/>
    </location>
</feature>
<keyword evidence="5 6" id="KW-0472">Membrane</keyword>
<keyword evidence="4 6" id="KW-1133">Transmembrane helix</keyword>
<evidence type="ECO:0000313" key="9">
    <source>
        <dbReference type="Proteomes" id="UP001595755"/>
    </source>
</evidence>
<keyword evidence="2" id="KW-0813">Transport</keyword>
<dbReference type="PANTHER" id="PTHR23501:SF197">
    <property type="entry name" value="COMD"/>
    <property type="match status" value="1"/>
</dbReference>
<dbReference type="CDD" id="cd17502">
    <property type="entry name" value="MFS_Azr1_MDR_like"/>
    <property type="match status" value="1"/>
</dbReference>
<feature type="transmembrane region" description="Helical" evidence="6">
    <location>
        <begin position="401"/>
        <end position="420"/>
    </location>
</feature>
<feature type="transmembrane region" description="Helical" evidence="6">
    <location>
        <begin position="360"/>
        <end position="380"/>
    </location>
</feature>
<dbReference type="Gene3D" id="1.20.1720.10">
    <property type="entry name" value="Multidrug resistance protein D"/>
    <property type="match status" value="1"/>
</dbReference>
<name>A0ABV8SHZ5_9BACL</name>
<sequence length="515" mass="54563">MNPDKATDSKAQLNWMMSALLISIFLTQVDQTIVSTALPTIVAELDGLEQMSWVFTIYMLCSTVMMPIAGKLSDLFGRKSFYMLGLGVFLGGSILCGLAGSMTELIVYRGIQGLGAGFIIPITFTLVFTIMPKEKAGKYQAFYMSVFALSSIVGPSLGALITQNLDWRWNFYINLPIGLYVFIVLNRVLREQKSNGKLASVDVKGALLLAGTTLSILLALKMGGEQFPWTSWPIIGLFLLGAAGLAWFLRVELRVKEPILPLQLFRSKVISGTLAATFLQGAILYGALLFIPLFVQGSLGGDVGDAGNTLTPMMFSMMLGATLSNFLLKRWTYRAGMVASMTLAGAGMLGMAYMPLEVELWVMALVMLVMGIGIGILMPLSQMAVTYGAEERFKGVATSTVGFSRSVGGVFGSAVLAAIVNGKLASTVRQHASELSAGGSDPSALTNPQQLLGSGAGLSDSAAALLRQALGESVQLGFWFLAVAAALGIAAALCSGNARFEVAATKTKGLGDVPT</sequence>
<evidence type="ECO:0000256" key="3">
    <source>
        <dbReference type="ARBA" id="ARBA00022692"/>
    </source>
</evidence>
<reference evidence="9" key="1">
    <citation type="journal article" date="2019" name="Int. J. Syst. Evol. Microbiol.">
        <title>The Global Catalogue of Microorganisms (GCM) 10K type strain sequencing project: providing services to taxonomists for standard genome sequencing and annotation.</title>
        <authorList>
            <consortium name="The Broad Institute Genomics Platform"/>
            <consortium name="The Broad Institute Genome Sequencing Center for Infectious Disease"/>
            <person name="Wu L."/>
            <person name="Ma J."/>
        </authorList>
    </citation>
    <scope>NUCLEOTIDE SEQUENCE [LARGE SCALE GENOMIC DNA]</scope>
    <source>
        <strain evidence="9">CGMCC 4.1641</strain>
    </source>
</reference>
<feature type="transmembrane region" description="Helical" evidence="6">
    <location>
        <begin position="232"/>
        <end position="249"/>
    </location>
</feature>
<dbReference type="RefSeq" id="WP_204605906.1">
    <property type="nucleotide sequence ID" value="NZ_JBHSED010000068.1"/>
</dbReference>
<gene>
    <name evidence="8" type="ORF">ACFO1S_26085</name>
</gene>
<dbReference type="PANTHER" id="PTHR23501">
    <property type="entry name" value="MAJOR FACILITATOR SUPERFAMILY"/>
    <property type="match status" value="1"/>
</dbReference>
<protein>
    <submittedName>
        <fullName evidence="8">MDR family MFS transporter</fullName>
    </submittedName>
</protein>
<feature type="transmembrane region" description="Helical" evidence="6">
    <location>
        <begin position="142"/>
        <end position="163"/>
    </location>
</feature>
<feature type="transmembrane region" description="Helical" evidence="6">
    <location>
        <begin position="310"/>
        <end position="328"/>
    </location>
</feature>
<evidence type="ECO:0000256" key="4">
    <source>
        <dbReference type="ARBA" id="ARBA00022989"/>
    </source>
</evidence>
<comment type="caution">
    <text evidence="8">The sequence shown here is derived from an EMBL/GenBank/DDBJ whole genome shotgun (WGS) entry which is preliminary data.</text>
</comment>
<feature type="transmembrane region" description="Helical" evidence="6">
    <location>
        <begin position="201"/>
        <end position="220"/>
    </location>
</feature>
<dbReference type="PROSITE" id="PS50850">
    <property type="entry name" value="MFS"/>
    <property type="match status" value="1"/>
</dbReference>
<feature type="domain" description="Major facilitator superfamily (MFS) profile" evidence="7">
    <location>
        <begin position="16"/>
        <end position="500"/>
    </location>
</feature>
<evidence type="ECO:0000256" key="6">
    <source>
        <dbReference type="SAM" id="Phobius"/>
    </source>
</evidence>
<evidence type="ECO:0000256" key="2">
    <source>
        <dbReference type="ARBA" id="ARBA00022448"/>
    </source>
</evidence>
<dbReference type="EMBL" id="JBHSED010000068">
    <property type="protein sequence ID" value="MFC4306895.1"/>
    <property type="molecule type" value="Genomic_DNA"/>
</dbReference>
<feature type="transmembrane region" description="Helical" evidence="6">
    <location>
        <begin position="335"/>
        <end position="354"/>
    </location>
</feature>
<evidence type="ECO:0000256" key="5">
    <source>
        <dbReference type="ARBA" id="ARBA00023136"/>
    </source>
</evidence>
<dbReference type="InterPro" id="IPR020846">
    <property type="entry name" value="MFS_dom"/>
</dbReference>
<keyword evidence="3 6" id="KW-0812">Transmembrane</keyword>
<feature type="transmembrane region" description="Helical" evidence="6">
    <location>
        <begin position="169"/>
        <end position="189"/>
    </location>
</feature>
<organism evidence="8 9">
    <name type="scientific">Cohnella boryungensis</name>
    <dbReference type="NCBI Taxonomy" id="768479"/>
    <lineage>
        <taxon>Bacteria</taxon>
        <taxon>Bacillati</taxon>
        <taxon>Bacillota</taxon>
        <taxon>Bacilli</taxon>
        <taxon>Bacillales</taxon>
        <taxon>Paenibacillaceae</taxon>
        <taxon>Cohnella</taxon>
    </lineage>
</organism>
<dbReference type="InterPro" id="IPR036259">
    <property type="entry name" value="MFS_trans_sf"/>
</dbReference>
<proteinExistence type="predicted"/>
<keyword evidence="9" id="KW-1185">Reference proteome</keyword>
<dbReference type="InterPro" id="IPR005829">
    <property type="entry name" value="Sugar_transporter_CS"/>
</dbReference>
<evidence type="ECO:0000259" key="7">
    <source>
        <dbReference type="PROSITE" id="PS50850"/>
    </source>
</evidence>
<dbReference type="InterPro" id="IPR011701">
    <property type="entry name" value="MFS"/>
</dbReference>
<feature type="transmembrane region" description="Helical" evidence="6">
    <location>
        <begin position="106"/>
        <end position="130"/>
    </location>
</feature>
<dbReference type="Gene3D" id="1.20.1250.20">
    <property type="entry name" value="MFS general substrate transporter like domains"/>
    <property type="match status" value="1"/>
</dbReference>
<feature type="transmembrane region" description="Helical" evidence="6">
    <location>
        <begin position="476"/>
        <end position="498"/>
    </location>
</feature>